<name>B6IE47_CAEBR</name>
<protein>
    <submittedName>
        <fullName evidence="2">Protein CBG26677</fullName>
    </submittedName>
</protein>
<dbReference type="EMBL" id="HE601054">
    <property type="protein sequence ID" value="CAS01111.1"/>
    <property type="molecule type" value="Genomic_DNA"/>
</dbReference>
<accession>B6IE47</accession>
<proteinExistence type="predicted"/>
<feature type="signal peptide" evidence="1">
    <location>
        <begin position="1"/>
        <end position="22"/>
    </location>
</feature>
<keyword evidence="1" id="KW-0732">Signal</keyword>
<dbReference type="HOGENOM" id="CLU_2760095_0_0_1"/>
<evidence type="ECO:0000256" key="1">
    <source>
        <dbReference type="SAM" id="SignalP"/>
    </source>
</evidence>
<evidence type="ECO:0000313" key="2">
    <source>
        <dbReference type="EMBL" id="CAS01111.1"/>
    </source>
</evidence>
<dbReference type="KEGG" id="cbr:CBG_26677"/>
<dbReference type="AlphaFoldDB" id="B6IE47"/>
<sequence>MNNFSTFLFFLLLLAFLSLGSAQNLPYVLPDGDLYGYVNTNLQNLDDFLKSLGKPLSNNSRITDKCRENP</sequence>
<dbReference type="RefSeq" id="XP_045100668.1">
    <property type="nucleotide sequence ID" value="XM_045240861.1"/>
</dbReference>
<organism evidence="2 3">
    <name type="scientific">Caenorhabditis briggsae</name>
    <dbReference type="NCBI Taxonomy" id="6238"/>
    <lineage>
        <taxon>Eukaryota</taxon>
        <taxon>Metazoa</taxon>
        <taxon>Ecdysozoa</taxon>
        <taxon>Nematoda</taxon>
        <taxon>Chromadorea</taxon>
        <taxon>Rhabditida</taxon>
        <taxon>Rhabditina</taxon>
        <taxon>Rhabditomorpha</taxon>
        <taxon>Rhabditoidea</taxon>
        <taxon>Rhabditidae</taxon>
        <taxon>Peloderinae</taxon>
        <taxon>Caenorhabditis</taxon>
    </lineage>
</organism>
<dbReference type="Proteomes" id="UP000008549">
    <property type="component" value="Unassembled WGS sequence"/>
</dbReference>
<evidence type="ECO:0000313" key="3">
    <source>
        <dbReference type="Proteomes" id="UP000008549"/>
    </source>
</evidence>
<reference evidence="2 3" key="2">
    <citation type="journal article" date="2011" name="PLoS Genet.">
        <title>Caenorhabditis briggsae recombinant inbred line genotypes reveal inter-strain incompatibility and the evolution of recombination.</title>
        <authorList>
            <person name="Ross J.A."/>
            <person name="Koboldt D.C."/>
            <person name="Staisch J.E."/>
            <person name="Chamberlin H.M."/>
            <person name="Gupta B.P."/>
            <person name="Miller R.D."/>
            <person name="Baird S.E."/>
            <person name="Haag E.S."/>
        </authorList>
    </citation>
    <scope>NUCLEOTIDE SEQUENCE [LARGE SCALE GENOMIC DNA]</scope>
    <source>
        <strain evidence="2 3">AF16</strain>
    </source>
</reference>
<reference evidence="2 3" key="1">
    <citation type="journal article" date="2003" name="PLoS Biol.">
        <title>The genome sequence of Caenorhabditis briggsae: a platform for comparative genomics.</title>
        <authorList>
            <person name="Stein L.D."/>
            <person name="Bao Z."/>
            <person name="Blasiar D."/>
            <person name="Blumenthal T."/>
            <person name="Brent M.R."/>
            <person name="Chen N."/>
            <person name="Chinwalla A."/>
            <person name="Clarke L."/>
            <person name="Clee C."/>
            <person name="Coghlan A."/>
            <person name="Coulson A."/>
            <person name="D'Eustachio P."/>
            <person name="Fitch D.H."/>
            <person name="Fulton L.A."/>
            <person name="Fulton R.E."/>
            <person name="Griffiths-Jones S."/>
            <person name="Harris T.W."/>
            <person name="Hillier L.W."/>
            <person name="Kamath R."/>
            <person name="Kuwabara P.E."/>
            <person name="Mardis E.R."/>
            <person name="Marra M.A."/>
            <person name="Miner T.L."/>
            <person name="Minx P."/>
            <person name="Mullikin J.C."/>
            <person name="Plumb R.W."/>
            <person name="Rogers J."/>
            <person name="Schein J.E."/>
            <person name="Sohrmann M."/>
            <person name="Spieth J."/>
            <person name="Stajich J.E."/>
            <person name="Wei C."/>
            <person name="Willey D."/>
            <person name="Wilson R.K."/>
            <person name="Durbin R."/>
            <person name="Waterston R.H."/>
        </authorList>
    </citation>
    <scope>NUCLEOTIDE SEQUENCE [LARGE SCALE GENOMIC DNA]</scope>
    <source>
        <strain evidence="2 3">AF16</strain>
    </source>
</reference>
<dbReference type="GeneID" id="68918150"/>
<gene>
    <name evidence="2" type="ORF">CBG26677</name>
    <name evidence="2" type="ORF">CBG_26677</name>
</gene>
<feature type="chain" id="PRO_5002844084" evidence="1">
    <location>
        <begin position="23"/>
        <end position="70"/>
    </location>
</feature>
<keyword evidence="3" id="KW-1185">Reference proteome</keyword>
<dbReference type="CTD" id="68918150"/>